<dbReference type="PANTHER" id="PTHR43280">
    <property type="entry name" value="ARAC-FAMILY TRANSCRIPTIONAL REGULATOR"/>
    <property type="match status" value="1"/>
</dbReference>
<dbReference type="Pfam" id="PF12833">
    <property type="entry name" value="HTH_18"/>
    <property type="match status" value="1"/>
</dbReference>
<name>A0ABW1V1L3_9BACL</name>
<keyword evidence="2" id="KW-0238">DNA-binding</keyword>
<dbReference type="SUPFAM" id="SSF46689">
    <property type="entry name" value="Homeodomain-like"/>
    <property type="match status" value="2"/>
</dbReference>
<dbReference type="Gene3D" id="1.10.10.60">
    <property type="entry name" value="Homeodomain-like"/>
    <property type="match status" value="2"/>
</dbReference>
<evidence type="ECO:0000256" key="3">
    <source>
        <dbReference type="ARBA" id="ARBA00023163"/>
    </source>
</evidence>
<gene>
    <name evidence="5" type="ORF">ACFP56_03680</name>
</gene>
<organism evidence="5 6">
    <name type="scientific">Paenibacillus septentrionalis</name>
    <dbReference type="NCBI Taxonomy" id="429342"/>
    <lineage>
        <taxon>Bacteria</taxon>
        <taxon>Bacillati</taxon>
        <taxon>Bacillota</taxon>
        <taxon>Bacilli</taxon>
        <taxon>Bacillales</taxon>
        <taxon>Paenibacillaceae</taxon>
        <taxon>Paenibacillus</taxon>
    </lineage>
</organism>
<dbReference type="PANTHER" id="PTHR43280:SF28">
    <property type="entry name" value="HTH-TYPE TRANSCRIPTIONAL ACTIVATOR RHAS"/>
    <property type="match status" value="1"/>
</dbReference>
<comment type="caution">
    <text evidence="5">The sequence shown here is derived from an EMBL/GenBank/DDBJ whole genome shotgun (WGS) entry which is preliminary data.</text>
</comment>
<dbReference type="InterPro" id="IPR003313">
    <property type="entry name" value="AraC-bd"/>
</dbReference>
<accession>A0ABW1V1L3</accession>
<dbReference type="PROSITE" id="PS00041">
    <property type="entry name" value="HTH_ARAC_FAMILY_1"/>
    <property type="match status" value="1"/>
</dbReference>
<evidence type="ECO:0000313" key="6">
    <source>
        <dbReference type="Proteomes" id="UP001596233"/>
    </source>
</evidence>
<feature type="domain" description="HTH araC/xylS-type" evidence="4">
    <location>
        <begin position="178"/>
        <end position="276"/>
    </location>
</feature>
<dbReference type="PRINTS" id="PR00032">
    <property type="entry name" value="HTHARAC"/>
</dbReference>
<dbReference type="InterPro" id="IPR018062">
    <property type="entry name" value="HTH_AraC-typ_CS"/>
</dbReference>
<dbReference type="Pfam" id="PF02311">
    <property type="entry name" value="AraC_binding"/>
    <property type="match status" value="1"/>
</dbReference>
<keyword evidence="3" id="KW-0804">Transcription</keyword>
<dbReference type="RefSeq" id="WP_379231234.1">
    <property type="nucleotide sequence ID" value="NZ_JBHSTE010000001.1"/>
</dbReference>
<evidence type="ECO:0000259" key="4">
    <source>
        <dbReference type="PROSITE" id="PS01124"/>
    </source>
</evidence>
<dbReference type="InterPro" id="IPR037923">
    <property type="entry name" value="HTH-like"/>
</dbReference>
<dbReference type="SMART" id="SM00342">
    <property type="entry name" value="HTH_ARAC"/>
    <property type="match status" value="1"/>
</dbReference>
<dbReference type="PROSITE" id="PS01124">
    <property type="entry name" value="HTH_ARAC_FAMILY_2"/>
    <property type="match status" value="1"/>
</dbReference>
<evidence type="ECO:0000256" key="1">
    <source>
        <dbReference type="ARBA" id="ARBA00023015"/>
    </source>
</evidence>
<sequence>MKVIQAKPFTVNCLTDIPKKLVYHTHYQYEIYYFHEGQVSYLINDRIYKLTPGDLILMHGMTLHKALLEKQDVYKRTIIHFDPLYFEKHMQPSYTSNLLAPFTQLKNIYLSLSDEARVECESLLDKLTQLEKQVDDSYSYQKSHIVFVEFMLFINEQCQQPMDNERLVHTSTKETHAQDVITYIEQHYAQDMSLDHLQQALHLNKYYLSKTFKEVTGTTIFQYLLERRIYAAKLLLVDSQAKITDISLEVGFKHLAHFSRAFKQTTGVTAEQYRKQNQVTNF</sequence>
<evidence type="ECO:0000256" key="2">
    <source>
        <dbReference type="ARBA" id="ARBA00023125"/>
    </source>
</evidence>
<dbReference type="Proteomes" id="UP001596233">
    <property type="component" value="Unassembled WGS sequence"/>
</dbReference>
<dbReference type="InterPro" id="IPR009057">
    <property type="entry name" value="Homeodomain-like_sf"/>
</dbReference>
<keyword evidence="1" id="KW-0805">Transcription regulation</keyword>
<dbReference type="InterPro" id="IPR018060">
    <property type="entry name" value="HTH_AraC"/>
</dbReference>
<dbReference type="EMBL" id="JBHSTE010000001">
    <property type="protein sequence ID" value="MFC6331711.1"/>
    <property type="molecule type" value="Genomic_DNA"/>
</dbReference>
<dbReference type="Gene3D" id="2.60.120.10">
    <property type="entry name" value="Jelly Rolls"/>
    <property type="match status" value="1"/>
</dbReference>
<proteinExistence type="predicted"/>
<reference evidence="6" key="1">
    <citation type="journal article" date="2019" name="Int. J. Syst. Evol. Microbiol.">
        <title>The Global Catalogue of Microorganisms (GCM) 10K type strain sequencing project: providing services to taxonomists for standard genome sequencing and annotation.</title>
        <authorList>
            <consortium name="The Broad Institute Genomics Platform"/>
            <consortium name="The Broad Institute Genome Sequencing Center for Infectious Disease"/>
            <person name="Wu L."/>
            <person name="Ma J."/>
        </authorList>
    </citation>
    <scope>NUCLEOTIDE SEQUENCE [LARGE SCALE GENOMIC DNA]</scope>
    <source>
        <strain evidence="6">PCU 280</strain>
    </source>
</reference>
<evidence type="ECO:0000313" key="5">
    <source>
        <dbReference type="EMBL" id="MFC6331711.1"/>
    </source>
</evidence>
<dbReference type="InterPro" id="IPR020449">
    <property type="entry name" value="Tscrpt_reg_AraC-type_HTH"/>
</dbReference>
<protein>
    <submittedName>
        <fullName evidence="5">AraC family transcriptional regulator</fullName>
    </submittedName>
</protein>
<keyword evidence="6" id="KW-1185">Reference proteome</keyword>
<dbReference type="InterPro" id="IPR014710">
    <property type="entry name" value="RmlC-like_jellyroll"/>
</dbReference>
<dbReference type="SUPFAM" id="SSF51215">
    <property type="entry name" value="Regulatory protein AraC"/>
    <property type="match status" value="1"/>
</dbReference>